<dbReference type="InterPro" id="IPR039328">
    <property type="entry name" value="WDR89"/>
</dbReference>
<evidence type="ECO:0000256" key="4">
    <source>
        <dbReference type="SAM" id="MobiDB-lite"/>
    </source>
</evidence>
<feature type="repeat" description="WD" evidence="3">
    <location>
        <begin position="305"/>
        <end position="337"/>
    </location>
</feature>
<dbReference type="Gene3D" id="2.130.10.10">
    <property type="entry name" value="YVTN repeat-like/Quinoprotein amine dehydrogenase"/>
    <property type="match status" value="2"/>
</dbReference>
<dbReference type="Proteomes" id="UP001209570">
    <property type="component" value="Unassembled WGS sequence"/>
</dbReference>
<dbReference type="InterPro" id="IPR036322">
    <property type="entry name" value="WD40_repeat_dom_sf"/>
</dbReference>
<reference evidence="5" key="1">
    <citation type="submission" date="2021-12" db="EMBL/GenBank/DDBJ databases">
        <title>Prjna785345.</title>
        <authorList>
            <person name="Rujirawat T."/>
            <person name="Krajaejun T."/>
        </authorList>
    </citation>
    <scope>NUCLEOTIDE SEQUENCE</scope>
    <source>
        <strain evidence="5">Pi057C3</strain>
    </source>
</reference>
<keyword evidence="6" id="KW-1185">Reference proteome</keyword>
<evidence type="ECO:0000313" key="5">
    <source>
        <dbReference type="EMBL" id="KAJ0394583.1"/>
    </source>
</evidence>
<dbReference type="PANTHER" id="PTHR22889:SF0">
    <property type="entry name" value="WD REPEAT-CONTAINING PROTEIN 89"/>
    <property type="match status" value="1"/>
</dbReference>
<dbReference type="PROSITE" id="PS50082">
    <property type="entry name" value="WD_REPEATS_2"/>
    <property type="match status" value="2"/>
</dbReference>
<dbReference type="InterPro" id="IPR001680">
    <property type="entry name" value="WD40_rpt"/>
</dbReference>
<dbReference type="SUPFAM" id="SSF50978">
    <property type="entry name" value="WD40 repeat-like"/>
    <property type="match status" value="1"/>
</dbReference>
<accession>A0AAD5Q3L5</accession>
<feature type="repeat" description="WD" evidence="3">
    <location>
        <begin position="73"/>
        <end position="115"/>
    </location>
</feature>
<dbReference type="PROSITE" id="PS00678">
    <property type="entry name" value="WD_REPEATS_1"/>
    <property type="match status" value="1"/>
</dbReference>
<dbReference type="InterPro" id="IPR019775">
    <property type="entry name" value="WD40_repeat_CS"/>
</dbReference>
<protein>
    <recommendedName>
        <fullName evidence="7">WD domain-containing protein</fullName>
    </recommendedName>
</protein>
<evidence type="ECO:0008006" key="7">
    <source>
        <dbReference type="Google" id="ProtNLM"/>
    </source>
</evidence>
<gene>
    <name evidence="5" type="ORF">P43SY_003861</name>
</gene>
<evidence type="ECO:0000256" key="2">
    <source>
        <dbReference type="ARBA" id="ARBA00022737"/>
    </source>
</evidence>
<dbReference type="EMBL" id="JAKCXM010000399">
    <property type="protein sequence ID" value="KAJ0394583.1"/>
    <property type="molecule type" value="Genomic_DNA"/>
</dbReference>
<evidence type="ECO:0000313" key="6">
    <source>
        <dbReference type="Proteomes" id="UP001209570"/>
    </source>
</evidence>
<evidence type="ECO:0000256" key="1">
    <source>
        <dbReference type="ARBA" id="ARBA00022574"/>
    </source>
</evidence>
<dbReference type="SMART" id="SM00320">
    <property type="entry name" value="WD40"/>
    <property type="match status" value="4"/>
</dbReference>
<keyword evidence="2" id="KW-0677">Repeat</keyword>
<dbReference type="AlphaFoldDB" id="A0AAD5Q3L5"/>
<keyword evidence="1 3" id="KW-0853">WD repeat</keyword>
<name>A0AAD5Q3L5_PYTIN</name>
<feature type="compositionally biased region" description="Basic and acidic residues" evidence="4">
    <location>
        <begin position="353"/>
        <end position="365"/>
    </location>
</feature>
<dbReference type="InterPro" id="IPR015943">
    <property type="entry name" value="WD40/YVTN_repeat-like_dom_sf"/>
</dbReference>
<organism evidence="5 6">
    <name type="scientific">Pythium insidiosum</name>
    <name type="common">Pythiosis disease agent</name>
    <dbReference type="NCBI Taxonomy" id="114742"/>
    <lineage>
        <taxon>Eukaryota</taxon>
        <taxon>Sar</taxon>
        <taxon>Stramenopiles</taxon>
        <taxon>Oomycota</taxon>
        <taxon>Peronosporomycetes</taxon>
        <taxon>Pythiales</taxon>
        <taxon>Pythiaceae</taxon>
        <taxon>Pythium</taxon>
    </lineage>
</organism>
<feature type="region of interest" description="Disordered" evidence="4">
    <location>
        <begin position="338"/>
        <end position="376"/>
    </location>
</feature>
<sequence length="376" mass="41168">MRAALNSGVGLAQTAVTNFGQSASLVSNPTDEFDYDYVLDCQPTAQRGPLAIALSNFKVQLRNRESLAQEAEFVAHDSTINEIWASAVSPWQIATCSSDETVKFWDLRTRNASMVIPFGQEVWSLSVGCGDSLLVGGTNEKAHFYDVRMGKKLGAYGESHIDAVTRVRFHPLNPPYVVTASEDGVVCFFDCRIPNEDDAVESILNVESAVTKIGFFGPQFENIFCLTGTETLDLWNVWTAERIHHYQTLREECTANGVPTDYLVDCVYDAASTELFLLTGDHNGALNVVNIGGGNAQLRHEATLTGGHKACIRSAYYDPEQSTLYTGGEDARLCRWSPPPSAPVPMQAVPGGRAHENRRAHDSAGLKKARKASRPY</sequence>
<proteinExistence type="predicted"/>
<feature type="compositionally biased region" description="Basic residues" evidence="4">
    <location>
        <begin position="367"/>
        <end position="376"/>
    </location>
</feature>
<comment type="caution">
    <text evidence="5">The sequence shown here is derived from an EMBL/GenBank/DDBJ whole genome shotgun (WGS) entry which is preliminary data.</text>
</comment>
<dbReference type="Pfam" id="PF00400">
    <property type="entry name" value="WD40"/>
    <property type="match status" value="3"/>
</dbReference>
<evidence type="ECO:0000256" key="3">
    <source>
        <dbReference type="PROSITE-ProRule" id="PRU00221"/>
    </source>
</evidence>
<dbReference type="PANTHER" id="PTHR22889">
    <property type="entry name" value="WD REPEAT-CONTAINING PROTEIN 89"/>
    <property type="match status" value="1"/>
</dbReference>